<dbReference type="AlphaFoldDB" id="A0A7J6NV89"/>
<sequence>MLIRIEPPTRHRLCSLLSSVREMRARARPSEASQKVFTVDNPVTSKNWPPNVKQEPITPEYCKTLMEHLKLKEIDDMKKKRTFTVLGRLSENLNDVLWYQWWYYKRHMYSEGYQVRWQAIPQKFGVMSLEPRLGRELALLRRRYNMMRLEAGLPPYVWAGPYQIHQRMSREGKAEQNRRQLLYAYDERRKRALKKKLQRMKVKWGVYKIDKEPRVPAVDRLMAYHPLTPHNLPNCVNGLPVTCTRVAARGDGIRVIEETFIVFPTMAHHQPHDDKCSAFDITDLGQGVGFRDAAWVSTSSARASAIHHAYKSGSHSLQLADSAAAAANEEEALARTLHRLLDSYMATKCKLFGIVEHKLLQARQDASRAESGMHPSGINRSLQLTVRDATRAADDLSHVKNYESDRLNSITALLDRTRDLADRMLHMVRGSISESSVATNLTRAQDSSQSLHSIAGETGSGGQMLNALIHSQHLTRASEHSHAAADAMILAHRPAAKISEQATIADSVMHARKSAVESGIPEKELEKAETALRHAAEFAKIGLRAKGIEQKVLQAIYAKSGIRFAMKEVASSLALQQHYSTAPEAIASKACQSAASSAREVRHQAEAADMHARDALHALDKYNAIATQKRVESQVTAATMKNQSVTNGSLLPFIESASHRRRPKSDCSFL</sequence>
<organism evidence="1 2">
    <name type="scientific">Perkinsus olseni</name>
    <name type="common">Perkinsus atlanticus</name>
    <dbReference type="NCBI Taxonomy" id="32597"/>
    <lineage>
        <taxon>Eukaryota</taxon>
        <taxon>Sar</taxon>
        <taxon>Alveolata</taxon>
        <taxon>Perkinsozoa</taxon>
        <taxon>Perkinsea</taxon>
        <taxon>Perkinsida</taxon>
        <taxon>Perkinsidae</taxon>
        <taxon>Perkinsus</taxon>
    </lineage>
</organism>
<proteinExistence type="predicted"/>
<dbReference type="OrthoDB" id="432645at2759"/>
<dbReference type="Proteomes" id="UP000541610">
    <property type="component" value="Unassembled WGS sequence"/>
</dbReference>
<dbReference type="EMBL" id="JABANP010000173">
    <property type="protein sequence ID" value="KAF4687783.1"/>
    <property type="molecule type" value="Genomic_DNA"/>
</dbReference>
<accession>A0A7J6NV89</accession>
<evidence type="ECO:0000313" key="1">
    <source>
        <dbReference type="EMBL" id="KAF4687783.1"/>
    </source>
</evidence>
<protein>
    <submittedName>
        <fullName evidence="1">Uncharacterized protein</fullName>
    </submittedName>
</protein>
<evidence type="ECO:0000313" key="2">
    <source>
        <dbReference type="Proteomes" id="UP000541610"/>
    </source>
</evidence>
<comment type="caution">
    <text evidence="1">The sequence shown here is derived from an EMBL/GenBank/DDBJ whole genome shotgun (WGS) entry which is preliminary data.</text>
</comment>
<reference evidence="1 2" key="1">
    <citation type="submission" date="2020-04" db="EMBL/GenBank/DDBJ databases">
        <title>Perkinsus olseni comparative genomics.</title>
        <authorList>
            <person name="Bogema D.R."/>
        </authorList>
    </citation>
    <scope>NUCLEOTIDE SEQUENCE [LARGE SCALE GENOMIC DNA]</scope>
    <source>
        <strain evidence="1">00978-12</strain>
    </source>
</reference>
<name>A0A7J6NV89_PEROL</name>
<gene>
    <name evidence="1" type="ORF">FOZ60_003495</name>
</gene>